<dbReference type="PANTHER" id="PTHR43084:SF1">
    <property type="entry name" value="PERSULFIDE DIOXYGENASE ETHE1, MITOCHONDRIAL"/>
    <property type="match status" value="1"/>
</dbReference>
<dbReference type="CDD" id="cd07724">
    <property type="entry name" value="POD-like_MBL-fold"/>
    <property type="match status" value="1"/>
</dbReference>
<dbReference type="InterPro" id="IPR001763">
    <property type="entry name" value="Rhodanese-like_dom"/>
</dbReference>
<dbReference type="GO" id="GO:0006749">
    <property type="term" value="P:glutathione metabolic process"/>
    <property type="evidence" value="ECO:0007669"/>
    <property type="project" value="InterPro"/>
</dbReference>
<dbReference type="InterPro" id="IPR036866">
    <property type="entry name" value="RibonucZ/Hydroxyglut_hydro"/>
</dbReference>
<dbReference type="Pfam" id="PF00581">
    <property type="entry name" value="Rhodanese"/>
    <property type="match status" value="1"/>
</dbReference>
<sequence length="467" mass="51020">MFFQSFFDEHLAQYAYLVGCQRTGEAIVIDPPRHSEAIISKAQKEGLKITAAAETHIHADFTSGARQLAHDLGATLYLSDEGGDDWRYTYTDAVDAVLLKDGDTFSIGNIEFAVLHTPGHTPESISYILTDKGGGANEPMGIFTGDFVFVGDVGRPDLLEKAAGIADTAEQGARQMFRSVKSFKALPDHLIVWPGHGAGSACGKSLGAVPLSTVGYEKQMNWAMKEDDEEAFVRRLLDGQPEAPSYFAMMKKVNKEGPELLGGGPVPLLESPERFNELRADEQTVVLDTRPAQIAEKALVKGSINIPFNKSFTNWAGWLIRYDEPLVLIAEEGKEDSVRKALESIHLDHIKAFVRPETALSGSETDTYVALSPDDFVREGKEDGVYVLDVRNDSEWASGRMPGAAHHFLGHLRTEQLPVDRRLLVHCQSGARSAIAASILKARGFSDVEHLAGGFNAYERAGHAIVK</sequence>
<evidence type="ECO:0000313" key="3">
    <source>
        <dbReference type="EMBL" id="SIT75880.1"/>
    </source>
</evidence>
<dbReference type="GO" id="GO:0050313">
    <property type="term" value="F:sulfur dioxygenase activity"/>
    <property type="evidence" value="ECO:0007669"/>
    <property type="project" value="InterPro"/>
</dbReference>
<dbReference type="Proteomes" id="UP000187550">
    <property type="component" value="Unassembled WGS sequence"/>
</dbReference>
<dbReference type="GO" id="GO:0046872">
    <property type="term" value="F:metal ion binding"/>
    <property type="evidence" value="ECO:0007669"/>
    <property type="project" value="UniProtKB-KW"/>
</dbReference>
<dbReference type="CDD" id="cd00158">
    <property type="entry name" value="RHOD"/>
    <property type="match status" value="1"/>
</dbReference>
<dbReference type="OrthoDB" id="9784009at2"/>
<dbReference type="RefSeq" id="WP_076757397.1">
    <property type="nucleotide sequence ID" value="NZ_FTPL01000001.1"/>
</dbReference>
<evidence type="ECO:0000256" key="1">
    <source>
        <dbReference type="ARBA" id="ARBA00022723"/>
    </source>
</evidence>
<dbReference type="Gene3D" id="3.40.250.10">
    <property type="entry name" value="Rhodanese-like domain"/>
    <property type="match status" value="2"/>
</dbReference>
<evidence type="ECO:0000259" key="2">
    <source>
        <dbReference type="PROSITE" id="PS50206"/>
    </source>
</evidence>
<dbReference type="EMBL" id="FTPL01000001">
    <property type="protein sequence ID" value="SIT75880.1"/>
    <property type="molecule type" value="Genomic_DNA"/>
</dbReference>
<proteinExistence type="predicted"/>
<keyword evidence="4" id="KW-1185">Reference proteome</keyword>
<feature type="domain" description="Rhodanese" evidence="2">
    <location>
        <begin position="381"/>
        <end position="467"/>
    </location>
</feature>
<dbReference type="Gene3D" id="3.60.15.10">
    <property type="entry name" value="Ribonuclease Z/Hydroxyacylglutathione hydrolase-like"/>
    <property type="match status" value="1"/>
</dbReference>
<organism evidence="3 4">
    <name type="scientific">Edaphobacillus lindanitolerans</name>
    <dbReference type="NCBI Taxonomy" id="550447"/>
    <lineage>
        <taxon>Bacteria</taxon>
        <taxon>Bacillati</taxon>
        <taxon>Bacillota</taxon>
        <taxon>Bacilli</taxon>
        <taxon>Bacillales</taxon>
        <taxon>Bacillaceae</taxon>
        <taxon>Edaphobacillus</taxon>
    </lineage>
</organism>
<dbReference type="PANTHER" id="PTHR43084">
    <property type="entry name" value="PERSULFIDE DIOXYGENASE ETHE1"/>
    <property type="match status" value="1"/>
</dbReference>
<keyword evidence="1" id="KW-0479">Metal-binding</keyword>
<dbReference type="AlphaFoldDB" id="A0A1U7PL37"/>
<evidence type="ECO:0000313" key="4">
    <source>
        <dbReference type="Proteomes" id="UP000187550"/>
    </source>
</evidence>
<keyword evidence="3" id="KW-0378">Hydrolase</keyword>
<dbReference type="PROSITE" id="PS50206">
    <property type="entry name" value="RHODANESE_3"/>
    <property type="match status" value="1"/>
</dbReference>
<dbReference type="SMART" id="SM00849">
    <property type="entry name" value="Lactamase_B"/>
    <property type="match status" value="1"/>
</dbReference>
<dbReference type="GO" id="GO:0016787">
    <property type="term" value="F:hydrolase activity"/>
    <property type="evidence" value="ECO:0007669"/>
    <property type="project" value="UniProtKB-KW"/>
</dbReference>
<dbReference type="GO" id="GO:0070813">
    <property type="term" value="P:hydrogen sulfide metabolic process"/>
    <property type="evidence" value="ECO:0007669"/>
    <property type="project" value="TreeGrafter"/>
</dbReference>
<dbReference type="SMART" id="SM00450">
    <property type="entry name" value="RHOD"/>
    <property type="match status" value="1"/>
</dbReference>
<dbReference type="InterPro" id="IPR001279">
    <property type="entry name" value="Metallo-B-lactamas"/>
</dbReference>
<dbReference type="Pfam" id="PF00753">
    <property type="entry name" value="Lactamase_B"/>
    <property type="match status" value="1"/>
</dbReference>
<name>A0A1U7PL37_9BACI</name>
<dbReference type="STRING" id="550447.SAMN05428946_1201"/>
<dbReference type="FunFam" id="3.60.15.10:FF:000030">
    <property type="entry name" value="Metallo-beta-lactamase family protein"/>
    <property type="match status" value="1"/>
</dbReference>
<dbReference type="InterPro" id="IPR036873">
    <property type="entry name" value="Rhodanese-like_dom_sf"/>
</dbReference>
<accession>A0A1U7PL37</accession>
<dbReference type="SUPFAM" id="SSF56281">
    <property type="entry name" value="Metallo-hydrolase/oxidoreductase"/>
    <property type="match status" value="1"/>
</dbReference>
<dbReference type="InterPro" id="IPR051682">
    <property type="entry name" value="Mito_Persulfide_Diox"/>
</dbReference>
<dbReference type="SUPFAM" id="SSF52821">
    <property type="entry name" value="Rhodanese/Cell cycle control phosphatase"/>
    <property type="match status" value="2"/>
</dbReference>
<reference evidence="4" key="1">
    <citation type="submission" date="2017-01" db="EMBL/GenBank/DDBJ databases">
        <authorList>
            <person name="Varghese N."/>
            <person name="Submissions S."/>
        </authorList>
    </citation>
    <scope>NUCLEOTIDE SEQUENCE [LARGE SCALE GENOMIC DNA]</scope>
    <source>
        <strain evidence="4">MNA4</strain>
    </source>
</reference>
<protein>
    <submittedName>
        <fullName evidence="3">Hydroxyacylglutathione hydrolase</fullName>
    </submittedName>
</protein>
<gene>
    <name evidence="3" type="ORF">SAMN05428946_1201</name>
</gene>
<dbReference type="InterPro" id="IPR044528">
    <property type="entry name" value="POD-like_MBL-fold"/>
</dbReference>